<keyword evidence="2" id="KW-1185">Reference proteome</keyword>
<dbReference type="Gene3D" id="3.40.50.300">
    <property type="entry name" value="P-loop containing nucleotide triphosphate hydrolases"/>
    <property type="match status" value="1"/>
</dbReference>
<dbReference type="PANTHER" id="PTHR33377:SF117">
    <property type="entry name" value="RX N-TERMINAL DOMAIN-CONTAINING PROTEIN"/>
    <property type="match status" value="1"/>
</dbReference>
<dbReference type="InterPro" id="IPR027417">
    <property type="entry name" value="P-loop_NTPase"/>
</dbReference>
<organism evidence="1 2">
    <name type="scientific">Lolium multiflorum</name>
    <name type="common">Italian ryegrass</name>
    <name type="synonym">Lolium perenne subsp. multiflorum</name>
    <dbReference type="NCBI Taxonomy" id="4521"/>
    <lineage>
        <taxon>Eukaryota</taxon>
        <taxon>Viridiplantae</taxon>
        <taxon>Streptophyta</taxon>
        <taxon>Embryophyta</taxon>
        <taxon>Tracheophyta</taxon>
        <taxon>Spermatophyta</taxon>
        <taxon>Magnoliopsida</taxon>
        <taxon>Liliopsida</taxon>
        <taxon>Poales</taxon>
        <taxon>Poaceae</taxon>
        <taxon>BOP clade</taxon>
        <taxon>Pooideae</taxon>
        <taxon>Poodae</taxon>
        <taxon>Poeae</taxon>
        <taxon>Poeae Chloroplast Group 2 (Poeae type)</taxon>
        <taxon>Loliodinae</taxon>
        <taxon>Loliinae</taxon>
        <taxon>Lolium</taxon>
    </lineage>
</organism>
<evidence type="ECO:0000313" key="2">
    <source>
        <dbReference type="Proteomes" id="UP001231189"/>
    </source>
</evidence>
<gene>
    <name evidence="1" type="ORF">QYE76_064816</name>
</gene>
<accession>A0AAD8W832</accession>
<protein>
    <recommendedName>
        <fullName evidence="3">NB-ARC domain-containing protein</fullName>
    </recommendedName>
</protein>
<dbReference type="EMBL" id="JAUUTY010000004">
    <property type="protein sequence ID" value="KAK1647011.1"/>
    <property type="molecule type" value="Genomic_DNA"/>
</dbReference>
<dbReference type="AlphaFoldDB" id="A0AAD8W832"/>
<name>A0AAD8W832_LOLMU</name>
<dbReference type="PANTHER" id="PTHR33377">
    <property type="entry name" value="OS10G0134700 PROTEIN-RELATED"/>
    <property type="match status" value="1"/>
</dbReference>
<reference evidence="1" key="1">
    <citation type="submission" date="2023-07" db="EMBL/GenBank/DDBJ databases">
        <title>A chromosome-level genome assembly of Lolium multiflorum.</title>
        <authorList>
            <person name="Chen Y."/>
            <person name="Copetti D."/>
            <person name="Kolliker R."/>
            <person name="Studer B."/>
        </authorList>
    </citation>
    <scope>NUCLEOTIDE SEQUENCE</scope>
    <source>
        <strain evidence="1">02402/16</strain>
        <tissue evidence="1">Leaf</tissue>
    </source>
</reference>
<dbReference type="Proteomes" id="UP001231189">
    <property type="component" value="Unassembled WGS sequence"/>
</dbReference>
<evidence type="ECO:0008006" key="3">
    <source>
        <dbReference type="Google" id="ProtNLM"/>
    </source>
</evidence>
<evidence type="ECO:0000313" key="1">
    <source>
        <dbReference type="EMBL" id="KAK1647011.1"/>
    </source>
</evidence>
<dbReference type="SUPFAM" id="SSF52540">
    <property type="entry name" value="P-loop containing nucleoside triphosphate hydrolases"/>
    <property type="match status" value="1"/>
</dbReference>
<sequence>MEVLISAVASDLVSRFLSFLAHKIVSHTCEEDDRRRLEQVLLRMNTVVHEAEGRDITNRGMLLQLKTLSEGVYLGYYMLDRLKVQSLGQESFEGTGSTIKLKSVLESLEAKIADMREFVILLGSCPRLVRQPSSTYIYMDKCMFGRHIEKEQLVNFLLSDDSHDCINISILPVIGPHIIGKTTVVRHACKDERVQDRFSHMFFFKGDDLQNGEFAVMCKAASGKCLFVVDFSLYVDEAGWTNFQSYLQKLPGIAYKIVVIGRAEKIAELGTTQPIRMKFLSQEEYWYYFKSIAFGSMDPDEHPKLASLGMQLATGLYGSFIAANIIGGVLRANPNAKFWYNILLRVREAAPKHRSFSGHTKDILERHFPKFTKLSSVGGQVQGYLVYGLREAVPGQSELPKLSWQELLSGVEAPDEDKFDVVAWRSRIPPYSDYIISFEKQKPRRKAGRMKHLARRKNQHTC</sequence>
<comment type="caution">
    <text evidence="1">The sequence shown here is derived from an EMBL/GenBank/DDBJ whole genome shotgun (WGS) entry which is preliminary data.</text>
</comment>
<proteinExistence type="predicted"/>